<reference evidence="3 4" key="1">
    <citation type="submission" date="2017-05" db="EMBL/GenBank/DDBJ databases">
        <title>Genome of assembly of the Bengalese finch, Lonchura striata domestica.</title>
        <authorList>
            <person name="Colquitt B.M."/>
            <person name="Brainard M.S."/>
        </authorList>
    </citation>
    <scope>NUCLEOTIDE SEQUENCE [LARGE SCALE GENOMIC DNA]</scope>
    <source>
        <strain evidence="3">White83orange57</strain>
    </source>
</reference>
<evidence type="ECO:0000256" key="2">
    <source>
        <dbReference type="SAM" id="MobiDB-lite"/>
    </source>
</evidence>
<dbReference type="PANTHER" id="PTHR36866">
    <property type="entry name" value="CHROMOSOME 4 OPEN READING FRAME 50"/>
    <property type="match status" value="1"/>
</dbReference>
<feature type="coiled-coil region" evidence="1">
    <location>
        <begin position="1112"/>
        <end position="1174"/>
    </location>
</feature>
<sequence>MKELELSQKTLLVTIDQLYVKLDQVENVNLHIKGKLQSIQEDLIHLVENQKKSEKKHKEKLHWLQEQLKTKEDEIKSQSEYFEHYKQRQRQQTAVLRKRDCYLQGEVSRLEKQVLGLNAHIALLTSKLEEGMVQDPQQKLQSVCSETQVCKHTSGEEMEWKTCIENVEGDVKNHLKAFQQNLKFLREKEENTRRDQADLLTELQCCQNSEDFLRTKLEESQHHVYSLKLSEIKLQEKVEELLDENRTLKDQSTVKLKKKKEKDSELTRLVDGDNSVNLVSQLNGNLIQDEVQSLKWRAVLDSLRSRPTQTPVVLLHDKESETPACSCDGLKQMEELPEDLVPVLECSSSAFVKFTGLAETEQVTLGPQRANTLEDNFTLLRCIPSHHAAGLLPPCSEKLPNDETSKETKDEGTFFHFKEHTITPPVKTFPASVVEILMRKKLQLTLFELGRCHITAFTTEKKMRNLSFCETNTNLWFDGLCIVAKGGFYDRATELLHGALPSTVAEIFKIFTSLEKCNIEKHWGNKQILPRSVSENKYLDKDDDDEKYHQKIFTGGAEREEIQNDKAQQQQVTHPLEESSKVSCKTELFSPGKPGAEAKENLHSTQGAQSLSADFKDFEKCFEGSPIQMEEEENIAENCLPDVNSRCNGEDIIEMEEKGKQAQKPTHQARPSSNVDLKKRKDQTLKLREPNKNFSCQKIAAKNVQHEYSQNFFSSDEERYPLNFLFPLQERSVCLSKLFQPGTNLYKCFCHLSTWEAENECNVRISVLEEAVAVCSQRIFLLMQENENYSKKVCTLQQENDRYAQMMCALEEEMDAYFQYVLTADEANIASFQNLLNEKEVAGGCYSNFPEESTMTPGTFSVAFFSKNPSYVEEKTRNSEKDSWTIASNKFHGSVLSLNERKMRYFQLLSVLKEERSRCFKEMAKLLQDKENYVAKYNELIQERKRNLQRIALSEGEKETLLGHLAEIKCEQDKYRTLVSELQDCKTSCYQTISDLQEEKRVLQREIDRIKQETSKQLDEFQKTKANFILENKNLKELISSLGFTCEELRKEKSIGTKKNIVKLKEESQQPGLKPQKVETACSVTQTEEQGVLAVEPSDYSPGKKGSMFESYSMMKERVRKVEEELKIQQKELEKSKKEAQKWYRDLGFAETRCEETKTHLMQALSELDSLKQEVGNKMQGKQHCKLMPVYALKDAQEKEVNKIASKRLEQQVLTLKAQLRDQAAFQNQFRDLQNEVKLLQAQLCEKEKELQKRKSEVKLTLAPLKAKLACLTQKCQERNSFIRRMHGEFHRQGFINSAFDEEMKNLVNDITLAEYMVAFTPLCDQEMLQSSTDISQANGQPEDGVAGAKGNGMAGSVPAAPQPGMDGPHSSPLTPNVCAGSSVAVTSPERITALHRELRENHYKNCQIPSVVPSSSNPRAGPSQPMSHEEAPWPVLSGMKDAAVPPERAAFWATKGRDRLSKHDDVFWGQIGNQHAGAIAQGMKHRNAIMNKAWLSREKTDGSTSATTAESYLPDVLSASNKGRYPVGRNQLHGKE</sequence>
<feature type="region of interest" description="Disordered" evidence="2">
    <location>
        <begin position="1411"/>
        <end position="1430"/>
    </location>
</feature>
<organism evidence="3 4">
    <name type="scientific">Lonchura striata</name>
    <name type="common">white-rumped munia</name>
    <dbReference type="NCBI Taxonomy" id="40157"/>
    <lineage>
        <taxon>Eukaryota</taxon>
        <taxon>Metazoa</taxon>
        <taxon>Chordata</taxon>
        <taxon>Craniata</taxon>
        <taxon>Vertebrata</taxon>
        <taxon>Euteleostomi</taxon>
        <taxon>Archelosauria</taxon>
        <taxon>Archosauria</taxon>
        <taxon>Dinosauria</taxon>
        <taxon>Saurischia</taxon>
        <taxon>Theropoda</taxon>
        <taxon>Coelurosauria</taxon>
        <taxon>Aves</taxon>
        <taxon>Neognathae</taxon>
        <taxon>Neoaves</taxon>
        <taxon>Telluraves</taxon>
        <taxon>Australaves</taxon>
        <taxon>Passeriformes</taxon>
        <taxon>Passeroidea</taxon>
        <taxon>Estrildidae</taxon>
        <taxon>Estrildinae</taxon>
        <taxon>Lonchura</taxon>
    </lineage>
</organism>
<dbReference type="Proteomes" id="UP000197619">
    <property type="component" value="Unassembled WGS sequence"/>
</dbReference>
<evidence type="ECO:0000313" key="4">
    <source>
        <dbReference type="Proteomes" id="UP000197619"/>
    </source>
</evidence>
<protein>
    <submittedName>
        <fullName evidence="3">Uncharacterized protein C4orf50</fullName>
    </submittedName>
</protein>
<dbReference type="InterPro" id="IPR032771">
    <property type="entry name" value="DUF4527"/>
</dbReference>
<evidence type="ECO:0000313" key="3">
    <source>
        <dbReference type="EMBL" id="OWK59985.1"/>
    </source>
</evidence>
<gene>
    <name evidence="3" type="ORF">RLOC_00002028</name>
</gene>
<dbReference type="Gene3D" id="1.10.287.2610">
    <property type="match status" value="1"/>
</dbReference>
<feature type="coiled-coil region" evidence="1">
    <location>
        <begin position="1216"/>
        <end position="1243"/>
    </location>
</feature>
<feature type="region of interest" description="Disordered" evidence="2">
    <location>
        <begin position="657"/>
        <end position="677"/>
    </location>
</feature>
<comment type="caution">
    <text evidence="3">The sequence shown here is derived from an EMBL/GenBank/DDBJ whole genome shotgun (WGS) entry which is preliminary data.</text>
</comment>
<dbReference type="STRING" id="299123.ENSLSDP00000015998"/>
<feature type="region of interest" description="Disordered" evidence="2">
    <location>
        <begin position="560"/>
        <end position="584"/>
    </location>
</feature>
<proteinExistence type="predicted"/>
<dbReference type="EMBL" id="MUZQ01000069">
    <property type="protein sequence ID" value="OWK59985.1"/>
    <property type="molecule type" value="Genomic_DNA"/>
</dbReference>
<feature type="region of interest" description="Disordered" evidence="2">
    <location>
        <begin position="1334"/>
        <end position="1373"/>
    </location>
</feature>
<accession>A0A218V1S3</accession>
<dbReference type="Pfam" id="PF15030">
    <property type="entry name" value="DUF4527"/>
    <property type="match status" value="1"/>
</dbReference>
<name>A0A218V1S3_9PASE</name>
<dbReference type="PANTHER" id="PTHR36866:SF1">
    <property type="entry name" value="GENE 1043-RELATED"/>
    <property type="match status" value="1"/>
</dbReference>
<feature type="region of interest" description="Disordered" evidence="2">
    <location>
        <begin position="1499"/>
        <end position="1537"/>
    </location>
</feature>
<keyword evidence="4" id="KW-1185">Reference proteome</keyword>
<feature type="compositionally biased region" description="Polar residues" evidence="2">
    <location>
        <begin position="663"/>
        <end position="675"/>
    </location>
</feature>
<keyword evidence="1" id="KW-0175">Coiled coil</keyword>
<feature type="coiled-coil region" evidence="1">
    <location>
        <begin position="993"/>
        <end position="1038"/>
    </location>
</feature>
<evidence type="ECO:0000256" key="1">
    <source>
        <dbReference type="SAM" id="Coils"/>
    </source>
</evidence>